<dbReference type="GO" id="GO:0000049">
    <property type="term" value="F:tRNA binding"/>
    <property type="evidence" value="ECO:0007669"/>
    <property type="project" value="UniProtKB-UniRule"/>
</dbReference>
<evidence type="ECO:0000256" key="4">
    <source>
        <dbReference type="ARBA" id="ARBA00022917"/>
    </source>
</evidence>
<reference evidence="7" key="2">
    <citation type="journal article" date="2021" name="PeerJ">
        <title>Extensive microbial diversity within the chicken gut microbiome revealed by metagenomics and culture.</title>
        <authorList>
            <person name="Gilroy R."/>
            <person name="Ravi A."/>
            <person name="Getino M."/>
            <person name="Pursley I."/>
            <person name="Horton D.L."/>
            <person name="Alikhan N.F."/>
            <person name="Baker D."/>
            <person name="Gharbi K."/>
            <person name="Hall N."/>
            <person name="Watson M."/>
            <person name="Adriaenssens E.M."/>
            <person name="Foster-Nyarko E."/>
            <person name="Jarju S."/>
            <person name="Secka A."/>
            <person name="Antonio M."/>
            <person name="Oren A."/>
            <person name="Chaudhuri R.R."/>
            <person name="La Ragione R."/>
            <person name="Hildebrand F."/>
            <person name="Pallen M.J."/>
        </authorList>
    </citation>
    <scope>NUCLEOTIDE SEQUENCE</scope>
    <source>
        <strain evidence="7">4920</strain>
    </source>
</reference>
<evidence type="ECO:0000259" key="6">
    <source>
        <dbReference type="Pfam" id="PF05670"/>
    </source>
</evidence>
<evidence type="ECO:0000256" key="3">
    <source>
        <dbReference type="ARBA" id="ARBA00022884"/>
    </source>
</evidence>
<dbReference type="Pfam" id="PF05670">
    <property type="entry name" value="NFACT-R_1"/>
    <property type="match status" value="1"/>
</dbReference>
<dbReference type="InterPro" id="IPR043682">
    <property type="entry name" value="RqcH_bacterial"/>
</dbReference>
<dbReference type="FunFam" id="2.30.310.10:FF:000004">
    <property type="entry name" value="Fibronectin-binding protein A"/>
    <property type="match status" value="1"/>
</dbReference>
<evidence type="ECO:0000313" key="8">
    <source>
        <dbReference type="Proteomes" id="UP000886743"/>
    </source>
</evidence>
<dbReference type="PANTHER" id="PTHR15239:SF6">
    <property type="entry name" value="RIBOSOME QUALITY CONTROL COMPLEX SUBUNIT NEMF"/>
    <property type="match status" value="1"/>
</dbReference>
<dbReference type="GO" id="GO:0043023">
    <property type="term" value="F:ribosomal large subunit binding"/>
    <property type="evidence" value="ECO:0007669"/>
    <property type="project" value="UniProtKB-UniRule"/>
</dbReference>
<keyword evidence="2 5" id="KW-0699">rRNA-binding</keyword>
<evidence type="ECO:0000256" key="1">
    <source>
        <dbReference type="ARBA" id="ARBA00022555"/>
    </source>
</evidence>
<sequence>MALDGIAVRALCGEFAAALEGARVDKIHQPEKDEITVAFRGRNGAHKLLLSASASNPRAHFTQTAKKNPLTAPMFCMLLRKHLSGGKLIKVVQPGFERCLEFWIESYTELGDLTTKRLIIEIMGRYSNIILAEEGGRILDSIKHIDVTVSSMRQVLPGLPYTPPPPQDKIDPLTCEYLDVVRAIASAEEAVRADKLVLQSFAGVSPIVAREVCCRALGGTDMRAGELSAEQQKLLSDTVFALFEDVRAARFSPCIVYNAADGKPVDFSAIDITQYGAAAQVKHCDSVSAAADEFYLTRDFAERKKQKSAGLMKRITNHIDRCAKKIIVLQQTIDDAKHKEQHKQYADLLTANLYRLHDGEASVTVQNFYSEAGEDVTIPLDVSLSPQQNAQRYYKKYNKAKVAEAEAAHQLTLAQEELAYLESAQQNLSLAQTDEDLAEIRDELALGGYLPHTGRNKKKAAPASKPMHFVSSDGFDIYVGKNNVQNDRLTLRFANSADLWFHTKNFPGSHTVIKLGLDKDVPERTIREAAALAAYYSSAKSSAQVPVDYTQIKNVKKPSGAKPGMVIYDHYNTLYVTPDAALPERLGGAEHNKT</sequence>
<dbReference type="PANTHER" id="PTHR15239">
    <property type="entry name" value="NUCLEAR EXPORT MEDIATOR FACTOR NEMF"/>
    <property type="match status" value="1"/>
</dbReference>
<comment type="function">
    <text evidence="5">Key component of the ribosome quality control system (RQC), a ribosome-associated complex that mediates the extraction of incompletely synthesized nascent chains from stalled ribosomes and their subsequent degradation. RqcH recruits Ala-charged tRNA, and with RqcP directs the elongation of stalled nascent chains on 50S ribosomal subunits, leading to non-templated C-terminal alanine extensions (Ala tail). The Ala tail promotes nascent chain degradation. May add between 1 and at least 8 Ala residues. Binds to stalled 50S ribosomal subunits.</text>
</comment>
<reference evidence="7" key="1">
    <citation type="submission" date="2020-10" db="EMBL/GenBank/DDBJ databases">
        <authorList>
            <person name="Gilroy R."/>
        </authorList>
    </citation>
    <scope>NUCLEOTIDE SEQUENCE</scope>
    <source>
        <strain evidence="7">4920</strain>
    </source>
</reference>
<dbReference type="Gene3D" id="1.10.8.50">
    <property type="match status" value="1"/>
</dbReference>
<keyword evidence="4 5" id="KW-0648">Protein biosynthesis</keyword>
<dbReference type="GO" id="GO:0019843">
    <property type="term" value="F:rRNA binding"/>
    <property type="evidence" value="ECO:0007669"/>
    <property type="project" value="UniProtKB-UniRule"/>
</dbReference>
<dbReference type="Pfam" id="PF05833">
    <property type="entry name" value="NFACT_N"/>
    <property type="match status" value="1"/>
</dbReference>
<name>A0A9D1NG75_9FIRM</name>
<dbReference type="GO" id="GO:0072344">
    <property type="term" value="P:rescue of stalled ribosome"/>
    <property type="evidence" value="ECO:0007669"/>
    <property type="project" value="UniProtKB-UniRule"/>
</dbReference>
<organism evidence="7 8">
    <name type="scientific">Candidatus Aphodoplasma excrementigallinarum</name>
    <dbReference type="NCBI Taxonomy" id="2840673"/>
    <lineage>
        <taxon>Bacteria</taxon>
        <taxon>Bacillati</taxon>
        <taxon>Bacillota</taxon>
        <taxon>Clostridia</taxon>
        <taxon>Eubacteriales</taxon>
        <taxon>Candidatus Aphodoplasma</taxon>
    </lineage>
</organism>
<dbReference type="EMBL" id="DVOF01000010">
    <property type="protein sequence ID" value="HIV02017.1"/>
    <property type="molecule type" value="Genomic_DNA"/>
</dbReference>
<proteinExistence type="inferred from homology"/>
<dbReference type="AlphaFoldDB" id="A0A9D1NG75"/>
<dbReference type="InterPro" id="IPR051608">
    <property type="entry name" value="RQC_Subunit_NEMF"/>
</dbReference>
<evidence type="ECO:0000256" key="5">
    <source>
        <dbReference type="HAMAP-Rule" id="MF_00844"/>
    </source>
</evidence>
<protein>
    <recommendedName>
        <fullName evidence="5">Rqc2 homolog RqcH</fullName>
        <shortName evidence="5">RqcH</shortName>
    </recommendedName>
</protein>
<accession>A0A9D1NG75</accession>
<dbReference type="GO" id="GO:1990112">
    <property type="term" value="C:RQC complex"/>
    <property type="evidence" value="ECO:0007669"/>
    <property type="project" value="TreeGrafter"/>
</dbReference>
<evidence type="ECO:0000256" key="2">
    <source>
        <dbReference type="ARBA" id="ARBA00022730"/>
    </source>
</evidence>
<comment type="subunit">
    <text evidence="5">Associates with stalled 50S ribosomal subunits. Binds to RqcP.</text>
</comment>
<comment type="similarity">
    <text evidence="5">Belongs to the NEMF family.</text>
</comment>
<keyword evidence="3 5" id="KW-0694">RNA-binding</keyword>
<dbReference type="Gene3D" id="2.30.310.10">
    <property type="entry name" value="ibrinogen binding protein from staphylococcus aureus domain"/>
    <property type="match status" value="1"/>
</dbReference>
<keyword evidence="1 5" id="KW-0820">tRNA-binding</keyword>
<comment type="caution">
    <text evidence="7">The sequence shown here is derived from an EMBL/GenBank/DDBJ whole genome shotgun (WGS) entry which is preliminary data.</text>
</comment>
<gene>
    <name evidence="5" type="primary">rqcH</name>
    <name evidence="7" type="ORF">IAC74_00475</name>
</gene>
<dbReference type="Proteomes" id="UP000886743">
    <property type="component" value="Unassembled WGS sequence"/>
</dbReference>
<dbReference type="InterPro" id="IPR008532">
    <property type="entry name" value="NFACT_RNA-bd"/>
</dbReference>
<feature type="domain" description="NFACT RNA-binding" evidence="6">
    <location>
        <begin position="465"/>
        <end position="560"/>
    </location>
</feature>
<evidence type="ECO:0000313" key="7">
    <source>
        <dbReference type="EMBL" id="HIV02017.1"/>
    </source>
</evidence>
<dbReference type="HAMAP" id="MF_00844_B">
    <property type="entry name" value="RqcH_B"/>
    <property type="match status" value="1"/>
</dbReference>